<feature type="domain" description="DUF5753" evidence="1">
    <location>
        <begin position="144"/>
        <end position="313"/>
    </location>
</feature>
<dbReference type="SUPFAM" id="SSF47413">
    <property type="entry name" value="lambda repressor-like DNA-binding domains"/>
    <property type="match status" value="1"/>
</dbReference>
<dbReference type="EMBL" id="QZFU01000056">
    <property type="protein sequence ID" value="RJO67944.1"/>
    <property type="molecule type" value="Genomic_DNA"/>
</dbReference>
<dbReference type="InterPro" id="IPR043917">
    <property type="entry name" value="DUF5753"/>
</dbReference>
<dbReference type="Pfam" id="PF19054">
    <property type="entry name" value="DUF5753"/>
    <property type="match status" value="1"/>
</dbReference>
<dbReference type="Pfam" id="PF13560">
    <property type="entry name" value="HTH_31"/>
    <property type="match status" value="1"/>
</dbReference>
<accession>A0A3A4JVU4</accession>
<keyword evidence="3" id="KW-1185">Reference proteome</keyword>
<dbReference type="InterPro" id="IPR010982">
    <property type="entry name" value="Lambda_DNA-bd_dom_sf"/>
</dbReference>
<organism evidence="2 3">
    <name type="scientific">Nocardia panacis</name>
    <dbReference type="NCBI Taxonomy" id="2340916"/>
    <lineage>
        <taxon>Bacteria</taxon>
        <taxon>Bacillati</taxon>
        <taxon>Actinomycetota</taxon>
        <taxon>Actinomycetes</taxon>
        <taxon>Mycobacteriales</taxon>
        <taxon>Nocardiaceae</taxon>
        <taxon>Nocardia</taxon>
    </lineage>
</organism>
<dbReference type="Proteomes" id="UP000266677">
    <property type="component" value="Unassembled WGS sequence"/>
</dbReference>
<dbReference type="GO" id="GO:0003677">
    <property type="term" value="F:DNA binding"/>
    <property type="evidence" value="ECO:0007669"/>
    <property type="project" value="InterPro"/>
</dbReference>
<name>A0A3A4JVU4_9NOCA</name>
<evidence type="ECO:0000259" key="1">
    <source>
        <dbReference type="Pfam" id="PF19054"/>
    </source>
</evidence>
<comment type="caution">
    <text evidence="2">The sequence shown here is derived from an EMBL/GenBank/DDBJ whole genome shotgun (WGS) entry which is preliminary data.</text>
</comment>
<evidence type="ECO:0000313" key="3">
    <source>
        <dbReference type="Proteomes" id="UP000266677"/>
    </source>
</evidence>
<dbReference type="AlphaFoldDB" id="A0A3A4JVU4"/>
<proteinExistence type="predicted"/>
<evidence type="ECO:0000313" key="2">
    <source>
        <dbReference type="EMBL" id="RJO67944.1"/>
    </source>
</evidence>
<protein>
    <submittedName>
        <fullName evidence="2">XRE family transcriptional regulator</fullName>
    </submittedName>
</protein>
<gene>
    <name evidence="2" type="ORF">D5S18_34145</name>
</gene>
<sequence>MRTCRVVPLVTANPGASYAPLTAPRILPFLPSIESEPRHPMSSVYKSTLLHRHLGIYLRERRNSFRWRSLAVTAEQTSITQSAIQRLEVGDIQRPCRHKVRALCEFYGLHRSEIKSIIAVVDHACTGSDPVVLDGVSNAHFDLCAQLEERAHRIVICHDLVPELLRTPEYHRALIAGRDDSAETLTRAIAEMSTRGTLLTRSINPVQLDLLLDESVLYRIIGDAAVTAAQLRMVASAVRWPNVTVRLCPYTAGAVAGRVPTPFTLLESRTDVPVVVFSCGAGDLYSDNPQYIEQHRALATAMRATAIGPTETQWILLDAAARLDDAHHDVPVPDARQWAGEVTPSGAAPIHYPDTDATPVQWIPALPSLPPGSGRRSSPTNEVI</sequence>
<reference evidence="2 3" key="1">
    <citation type="submission" date="2018-09" db="EMBL/GenBank/DDBJ databases">
        <title>YIM PH21274 draft genome.</title>
        <authorList>
            <person name="Miao C."/>
        </authorList>
    </citation>
    <scope>NUCLEOTIDE SEQUENCE [LARGE SCALE GENOMIC DNA]</scope>
    <source>
        <strain evidence="2 3">YIM PH 21724</strain>
    </source>
</reference>